<dbReference type="AlphaFoldDB" id="A0A381SVL5"/>
<reference evidence="12" key="1">
    <citation type="submission" date="2018-05" db="EMBL/GenBank/DDBJ databases">
        <authorList>
            <person name="Lanie J.A."/>
            <person name="Ng W.-L."/>
            <person name="Kazmierczak K.M."/>
            <person name="Andrzejewski T.M."/>
            <person name="Davidsen T.M."/>
            <person name="Wayne K.J."/>
            <person name="Tettelin H."/>
            <person name="Glass J.I."/>
            <person name="Rusch D."/>
            <person name="Podicherti R."/>
            <person name="Tsui H.-C.T."/>
            <person name="Winkler M.E."/>
        </authorList>
    </citation>
    <scope>NUCLEOTIDE SEQUENCE</scope>
</reference>
<keyword evidence="7" id="KW-0677">Repeat</keyword>
<keyword evidence="9" id="KW-0408">Iron</keyword>
<organism evidence="12">
    <name type="scientific">marine metagenome</name>
    <dbReference type="NCBI Taxonomy" id="408172"/>
    <lineage>
        <taxon>unclassified sequences</taxon>
        <taxon>metagenomes</taxon>
        <taxon>ecological metagenomes</taxon>
    </lineage>
</organism>
<dbReference type="GO" id="GO:0046872">
    <property type="term" value="F:metal ion binding"/>
    <property type="evidence" value="ECO:0007669"/>
    <property type="project" value="UniProtKB-KW"/>
</dbReference>
<feature type="domain" description="4Fe-4S ferredoxin-type" evidence="11">
    <location>
        <begin position="157"/>
        <end position="186"/>
    </location>
</feature>
<evidence type="ECO:0000256" key="1">
    <source>
        <dbReference type="ARBA" id="ARBA00001927"/>
    </source>
</evidence>
<evidence type="ECO:0000256" key="9">
    <source>
        <dbReference type="ARBA" id="ARBA00023004"/>
    </source>
</evidence>
<evidence type="ECO:0000256" key="2">
    <source>
        <dbReference type="ARBA" id="ARBA00001966"/>
    </source>
</evidence>
<comment type="cofactor">
    <cofactor evidence="1">
        <name>[3Fe-4S] cluster</name>
        <dbReference type="ChEBI" id="CHEBI:21137"/>
    </cofactor>
</comment>
<dbReference type="PANTHER" id="PTHR43518">
    <property type="entry name" value="NITRATE REDUCTASE BETA SUBUNIT"/>
    <property type="match status" value="1"/>
</dbReference>
<dbReference type="GO" id="GO:0030313">
    <property type="term" value="C:cell envelope"/>
    <property type="evidence" value="ECO:0007669"/>
    <property type="project" value="UniProtKB-SubCell"/>
</dbReference>
<dbReference type="PANTHER" id="PTHR43518:SF1">
    <property type="entry name" value="RESPIRATORY NITRATE REDUCTASE 1 BETA CHAIN"/>
    <property type="match status" value="1"/>
</dbReference>
<keyword evidence="5" id="KW-0004">4Fe-4S</keyword>
<dbReference type="GO" id="GO:0016020">
    <property type="term" value="C:membrane"/>
    <property type="evidence" value="ECO:0007669"/>
    <property type="project" value="TreeGrafter"/>
</dbReference>
<dbReference type="GO" id="GO:0042597">
    <property type="term" value="C:periplasmic space"/>
    <property type="evidence" value="ECO:0007669"/>
    <property type="project" value="InterPro"/>
</dbReference>
<dbReference type="Pfam" id="PF12797">
    <property type="entry name" value="Fer4_2"/>
    <property type="match status" value="1"/>
</dbReference>
<dbReference type="Pfam" id="PF13247">
    <property type="entry name" value="Fer4_11"/>
    <property type="match status" value="1"/>
</dbReference>
<feature type="domain" description="4Fe-4S ferredoxin-type" evidence="11">
    <location>
        <begin position="124"/>
        <end position="155"/>
    </location>
</feature>
<comment type="subcellular location">
    <subcellularLocation>
        <location evidence="3">Cell envelope</location>
    </subcellularLocation>
</comment>
<dbReference type="EMBL" id="UINC01003640">
    <property type="protein sequence ID" value="SVA08070.1"/>
    <property type="molecule type" value="Genomic_DNA"/>
</dbReference>
<feature type="domain" description="4Fe-4S ferredoxin-type" evidence="11">
    <location>
        <begin position="4"/>
        <end position="33"/>
    </location>
</feature>
<evidence type="ECO:0000259" key="11">
    <source>
        <dbReference type="PROSITE" id="PS51379"/>
    </source>
</evidence>
<evidence type="ECO:0000313" key="12">
    <source>
        <dbReference type="EMBL" id="SVA08070.1"/>
    </source>
</evidence>
<accession>A0A381SVL5</accession>
<evidence type="ECO:0000256" key="5">
    <source>
        <dbReference type="ARBA" id="ARBA00022485"/>
    </source>
</evidence>
<evidence type="ECO:0000256" key="10">
    <source>
        <dbReference type="ARBA" id="ARBA00023014"/>
    </source>
</evidence>
<keyword evidence="8" id="KW-0249">Electron transport</keyword>
<evidence type="ECO:0000256" key="6">
    <source>
        <dbReference type="ARBA" id="ARBA00022723"/>
    </source>
</evidence>
<dbReference type="PROSITE" id="PS51379">
    <property type="entry name" value="4FE4S_FER_2"/>
    <property type="match status" value="3"/>
</dbReference>
<protein>
    <recommendedName>
        <fullName evidence="11">4Fe-4S ferredoxin-type domain-containing protein</fullName>
    </recommendedName>
</protein>
<dbReference type="NCBIfam" id="TIGR03478">
    <property type="entry name" value="DMSO_red_II_bet"/>
    <property type="match status" value="1"/>
</dbReference>
<dbReference type="GO" id="GO:0009055">
    <property type="term" value="F:electron transfer activity"/>
    <property type="evidence" value="ECO:0007669"/>
    <property type="project" value="TreeGrafter"/>
</dbReference>
<evidence type="ECO:0000256" key="8">
    <source>
        <dbReference type="ARBA" id="ARBA00022982"/>
    </source>
</evidence>
<dbReference type="GO" id="GO:0051539">
    <property type="term" value="F:4 iron, 4 sulfur cluster binding"/>
    <property type="evidence" value="ECO:0007669"/>
    <property type="project" value="UniProtKB-KW"/>
</dbReference>
<dbReference type="InterPro" id="IPR017896">
    <property type="entry name" value="4Fe4S_Fe-S-bd"/>
</dbReference>
<name>A0A381SVL5_9ZZZZ</name>
<keyword evidence="6" id="KW-0479">Metal-binding</keyword>
<gene>
    <name evidence="12" type="ORF">METZ01_LOCUS60924</name>
</gene>
<comment type="cofactor">
    <cofactor evidence="2">
        <name>[4Fe-4S] cluster</name>
        <dbReference type="ChEBI" id="CHEBI:49883"/>
    </cofactor>
</comment>
<dbReference type="Gene3D" id="3.30.70.20">
    <property type="match status" value="3"/>
</dbReference>
<evidence type="ECO:0000256" key="3">
    <source>
        <dbReference type="ARBA" id="ARBA00004196"/>
    </source>
</evidence>
<evidence type="ECO:0000256" key="7">
    <source>
        <dbReference type="ARBA" id="ARBA00022737"/>
    </source>
</evidence>
<proteinExistence type="predicted"/>
<dbReference type="SUPFAM" id="SSF54862">
    <property type="entry name" value="4Fe-4S ferredoxins"/>
    <property type="match status" value="1"/>
</dbReference>
<sequence>MGQVAMVIDLNKCIGCQTCTTACKSLWTDEPGQEYMLWNNVETKPGPGYPRYWEDDGGGFDDQGNLNRDGLMPTKEDHGEEVPLNHDEVYFKGVEVRLQQETPMEKGKGSNWDEDTSSGDYPNNYHFYLPRMCNHCTKPSCLEACPVRAIYKREEDGVVLIDQDKCQGIRECNKACPYDKIYFNYLTGKSQKCIFCFPRLEEGVAPACARQCPGRLRFVGFLEDEDGPINELVYQWKVALPLHPEYGTDPNVFYVPPMLPPNFDENGEFSEDPRVPTEYLRSLFGDSVDEALITLQYEMERKQEGKESRLMDLLIAKEWKSLFKIPDVKIY</sequence>
<keyword evidence="10" id="KW-0411">Iron-sulfur</keyword>
<keyword evidence="4" id="KW-0813">Transport</keyword>
<evidence type="ECO:0000256" key="4">
    <source>
        <dbReference type="ARBA" id="ARBA00022448"/>
    </source>
</evidence>
<dbReference type="GO" id="GO:0009061">
    <property type="term" value="P:anaerobic respiration"/>
    <property type="evidence" value="ECO:0007669"/>
    <property type="project" value="InterPro"/>
</dbReference>
<dbReference type="InterPro" id="IPR017839">
    <property type="entry name" value="DMSO_Rdtase_II_Fe-S_su"/>
</dbReference>